<accession>A0ABY7GXA2</accession>
<evidence type="ECO:0000313" key="2">
    <source>
        <dbReference type="Proteomes" id="UP001164459"/>
    </source>
</evidence>
<dbReference type="RefSeq" id="WP_269033925.1">
    <property type="nucleotide sequence ID" value="NZ_CP114040.1"/>
</dbReference>
<proteinExistence type="predicted"/>
<sequence length="400" mass="44515">MQLKLQFGYGMMDHSRVLIDTWKGGSVILSPRDLSPVQLERLAGQITSLQGGEVLLDPQFYLPYADHERLTSHEYWPSAYSTDVFWTGSEIRGLMKKLVDLNRSLGCKTLILPGLYTEQVDEDWIARQSAFIEEAKALSSNPLLVTVALGADAVKSDESIDEILAASEGWDVSGIYLLCEHPNGEYLVTDPNWLANALDLVAGLKLKGKKVLAGYCNHQMLVLAAAGVDWIASGTWMNVRSFPPDKFRAPYDDEIKQRSTWYYCPQAFSEYKVPFLDIAKKQGLLDRLAPPVALGSVHADVLFSGIQPTSARWTEQSAFRHYLHCLWSQTNSARHGTFDQTVDEHERALDAAEGLLASLQAVGVRGQLRDFSSALDVNRAALSVLRSSRGPTLRRKWATL</sequence>
<organism evidence="1 2">
    <name type="scientific">Nannocystis punicea</name>
    <dbReference type="NCBI Taxonomy" id="2995304"/>
    <lineage>
        <taxon>Bacteria</taxon>
        <taxon>Pseudomonadati</taxon>
        <taxon>Myxococcota</taxon>
        <taxon>Polyangia</taxon>
        <taxon>Nannocystales</taxon>
        <taxon>Nannocystaceae</taxon>
        <taxon>Nannocystis</taxon>
    </lineage>
</organism>
<dbReference type="Proteomes" id="UP001164459">
    <property type="component" value="Chromosome"/>
</dbReference>
<name>A0ABY7GXA2_9BACT</name>
<gene>
    <name evidence="1" type="ORF">O0S08_35735</name>
</gene>
<reference evidence="1" key="1">
    <citation type="submission" date="2022-11" db="EMBL/GenBank/DDBJ databases">
        <title>Minimal conservation of predation-associated metabolite biosynthetic gene clusters underscores biosynthetic potential of Myxococcota including descriptions for ten novel species: Archangium lansinium sp. nov., Myxococcus landrumus sp. nov., Nannocystis bai.</title>
        <authorList>
            <person name="Ahearne A."/>
            <person name="Stevens C."/>
            <person name="Dowd S."/>
        </authorList>
    </citation>
    <scope>NUCLEOTIDE SEQUENCE</scope>
    <source>
        <strain evidence="1">Fl3</strain>
    </source>
</reference>
<evidence type="ECO:0000313" key="1">
    <source>
        <dbReference type="EMBL" id="WAS91563.1"/>
    </source>
</evidence>
<protein>
    <submittedName>
        <fullName evidence="1">Uncharacterized protein</fullName>
    </submittedName>
</protein>
<dbReference type="EMBL" id="CP114040">
    <property type="protein sequence ID" value="WAS91563.1"/>
    <property type="molecule type" value="Genomic_DNA"/>
</dbReference>
<keyword evidence="2" id="KW-1185">Reference proteome</keyword>